<reference evidence="2" key="1">
    <citation type="submission" date="2023-04" db="EMBL/GenBank/DDBJ databases">
        <title>Genome Encyclopedia of Bacteria and Archaea VI: Functional Genomics of Type Strains.</title>
        <authorList>
            <person name="Whitman W."/>
        </authorList>
    </citation>
    <scope>NUCLEOTIDE SEQUENCE</scope>
    <source>
        <strain evidence="2">Enz.4-51</strain>
    </source>
</reference>
<dbReference type="PANTHER" id="PTHR43384:SF13">
    <property type="entry name" value="SLR0110 PROTEIN"/>
    <property type="match status" value="1"/>
</dbReference>
<evidence type="ECO:0000313" key="2">
    <source>
        <dbReference type="EMBL" id="MDH6504279.1"/>
    </source>
</evidence>
<dbReference type="InterPro" id="IPR011006">
    <property type="entry name" value="CheY-like_superfamily"/>
</dbReference>
<dbReference type="InterPro" id="IPR050625">
    <property type="entry name" value="ParA/MinD_ATPase"/>
</dbReference>
<dbReference type="GO" id="GO:0005829">
    <property type="term" value="C:cytosol"/>
    <property type="evidence" value="ECO:0007669"/>
    <property type="project" value="TreeGrafter"/>
</dbReference>
<dbReference type="InterPro" id="IPR025669">
    <property type="entry name" value="AAA_dom"/>
</dbReference>
<evidence type="ECO:0000259" key="1">
    <source>
        <dbReference type="Pfam" id="PF13614"/>
    </source>
</evidence>
<dbReference type="SUPFAM" id="SSF52540">
    <property type="entry name" value="P-loop containing nucleoside triphosphate hydrolases"/>
    <property type="match status" value="1"/>
</dbReference>
<keyword evidence="3" id="KW-1185">Reference proteome</keyword>
<dbReference type="GO" id="GO:0016887">
    <property type="term" value="F:ATP hydrolysis activity"/>
    <property type="evidence" value="ECO:0007669"/>
    <property type="project" value="TreeGrafter"/>
</dbReference>
<sequence length="389" mass="43451">MKIGAIASAPEVLGLIKEALEKNLHEDQFVFLERRNDELDIDRIDLFSTNVLIVDAETISKADLKVISSCTKEHSNPAIIYATKNAQDGQLIELMRAGVMEVISYPITSGELLEAIERLRLRRYIASTYRPRGKILSFISAKGGAGATFIAGNLGYSLAVDCKEKVLFVDLHMQFGDAAFYLVETAGPRTLTDVISQTGLDSTVIASATTQVTDNYFLLQAPDSPDKAVGIKPQHIDNLLTVAIQDYDYVIVDLPREIEAITMKVLDRSDKIYIVFQPVISYLRAVTKVLNLFNLLGYESRKTETILNRMDRGVAISLEKMEDAIQKSIDWVFPNDFVNATESVNTGIPLEKMRPHIPLSNAFKAMAGEITEVEIEVKDHASWMQKWFK</sequence>
<comment type="caution">
    <text evidence="2">The sequence shown here is derived from an EMBL/GenBank/DDBJ whole genome shotgun (WGS) entry which is preliminary data.</text>
</comment>
<dbReference type="GO" id="GO:0005524">
    <property type="term" value="F:ATP binding"/>
    <property type="evidence" value="ECO:0007669"/>
    <property type="project" value="TreeGrafter"/>
</dbReference>
<dbReference type="AlphaFoldDB" id="A0AA43S571"/>
<dbReference type="InterPro" id="IPR027417">
    <property type="entry name" value="P-loop_NTPase"/>
</dbReference>
<dbReference type="EMBL" id="JARXYA010000007">
    <property type="protein sequence ID" value="MDH6504279.1"/>
    <property type="molecule type" value="Genomic_DNA"/>
</dbReference>
<dbReference type="Gene3D" id="3.40.50.2300">
    <property type="match status" value="1"/>
</dbReference>
<feature type="domain" description="AAA" evidence="1">
    <location>
        <begin position="134"/>
        <end position="296"/>
    </location>
</feature>
<dbReference type="Gene3D" id="3.40.50.300">
    <property type="entry name" value="P-loop containing nucleotide triphosphate hydrolases"/>
    <property type="match status" value="1"/>
</dbReference>
<proteinExistence type="predicted"/>
<protein>
    <submittedName>
        <fullName evidence="2">Pilus assembly protein CpaE</fullName>
    </submittedName>
</protein>
<evidence type="ECO:0000313" key="3">
    <source>
        <dbReference type="Proteomes" id="UP001161160"/>
    </source>
</evidence>
<organism evidence="2 3">
    <name type="scientific">Polynucleobacter sphagniphilus</name>
    <dbReference type="NCBI Taxonomy" id="1743169"/>
    <lineage>
        <taxon>Bacteria</taxon>
        <taxon>Pseudomonadati</taxon>
        <taxon>Pseudomonadota</taxon>
        <taxon>Betaproteobacteria</taxon>
        <taxon>Burkholderiales</taxon>
        <taxon>Burkholderiaceae</taxon>
        <taxon>Polynucleobacter</taxon>
    </lineage>
</organism>
<dbReference type="SUPFAM" id="SSF52172">
    <property type="entry name" value="CheY-like"/>
    <property type="match status" value="1"/>
</dbReference>
<dbReference type="Pfam" id="PF13614">
    <property type="entry name" value="AAA_31"/>
    <property type="match status" value="1"/>
</dbReference>
<dbReference type="PANTHER" id="PTHR43384">
    <property type="entry name" value="SEPTUM SITE-DETERMINING PROTEIN MIND HOMOLOG, CHLOROPLASTIC-RELATED"/>
    <property type="match status" value="1"/>
</dbReference>
<dbReference type="GO" id="GO:0051782">
    <property type="term" value="P:negative regulation of cell division"/>
    <property type="evidence" value="ECO:0007669"/>
    <property type="project" value="TreeGrafter"/>
</dbReference>
<dbReference type="Proteomes" id="UP001161160">
    <property type="component" value="Unassembled WGS sequence"/>
</dbReference>
<gene>
    <name evidence="2" type="ORF">M2127_001595</name>
</gene>
<dbReference type="RefSeq" id="WP_280756830.1">
    <property type="nucleotide sequence ID" value="NZ_JARXXW010000003.1"/>
</dbReference>
<dbReference type="GO" id="GO:0009898">
    <property type="term" value="C:cytoplasmic side of plasma membrane"/>
    <property type="evidence" value="ECO:0007669"/>
    <property type="project" value="TreeGrafter"/>
</dbReference>
<accession>A0AA43S571</accession>
<name>A0AA43S571_9BURK</name>